<reference evidence="4" key="1">
    <citation type="submission" date="2023-01" db="EMBL/GenBank/DDBJ databases">
        <title>Key to firefly adult light organ development and bioluminescence: homeobox transcription factors regulate luciferase expression and transportation to peroxisome.</title>
        <authorList>
            <person name="Fu X."/>
        </authorList>
    </citation>
    <scope>NUCLEOTIDE SEQUENCE [LARGE SCALE GENOMIC DNA]</scope>
</reference>
<feature type="signal peptide" evidence="1">
    <location>
        <begin position="1"/>
        <end position="18"/>
    </location>
</feature>
<dbReference type="EMBL" id="JARPUR010000007">
    <property type="protein sequence ID" value="KAK4872355.1"/>
    <property type="molecule type" value="Genomic_DNA"/>
</dbReference>
<keyword evidence="1" id="KW-0732">Signal</keyword>
<evidence type="ECO:0000256" key="1">
    <source>
        <dbReference type="SAM" id="SignalP"/>
    </source>
</evidence>
<feature type="domain" description="Protein TsetseEP" evidence="2">
    <location>
        <begin position="94"/>
        <end position="208"/>
    </location>
</feature>
<protein>
    <recommendedName>
        <fullName evidence="2">Protein TsetseEP domain-containing protein</fullName>
    </recommendedName>
</protein>
<sequence>MYVITLTLTVGLLHYGAALDAISAIPSKQDQMNMLNNVKNVFDTIRTTINEERSATDAAAALEIHHTATQAMNYLVLVKDLTFLKIANLKSENSVCQNNVKSSVQKVIREGEELLQICLDEAINNIYNNSQLVATTIGEAMNQGDAFLDALNKCSQKPGLQLISCYKKVIATDVFPLKLILINALNVHKSSHLEVISVKSKSNECVDNVLEVQQEKMNKILDDLSKSCNN</sequence>
<comment type="caution">
    <text evidence="3">The sequence shown here is derived from an EMBL/GenBank/DDBJ whole genome shotgun (WGS) entry which is preliminary data.</text>
</comment>
<organism evidence="3 4">
    <name type="scientific">Aquatica leii</name>
    <dbReference type="NCBI Taxonomy" id="1421715"/>
    <lineage>
        <taxon>Eukaryota</taxon>
        <taxon>Metazoa</taxon>
        <taxon>Ecdysozoa</taxon>
        <taxon>Arthropoda</taxon>
        <taxon>Hexapoda</taxon>
        <taxon>Insecta</taxon>
        <taxon>Pterygota</taxon>
        <taxon>Neoptera</taxon>
        <taxon>Endopterygota</taxon>
        <taxon>Coleoptera</taxon>
        <taxon>Polyphaga</taxon>
        <taxon>Elateriformia</taxon>
        <taxon>Elateroidea</taxon>
        <taxon>Lampyridae</taxon>
        <taxon>Luciolinae</taxon>
        <taxon>Aquatica</taxon>
    </lineage>
</organism>
<accession>A0AAN7SN50</accession>
<name>A0AAN7SN50_9COLE</name>
<gene>
    <name evidence="3" type="ORF">RN001_014384</name>
</gene>
<proteinExistence type="predicted"/>
<evidence type="ECO:0000313" key="3">
    <source>
        <dbReference type="EMBL" id="KAK4872355.1"/>
    </source>
</evidence>
<keyword evidence="4" id="KW-1185">Reference proteome</keyword>
<evidence type="ECO:0000259" key="2">
    <source>
        <dbReference type="Pfam" id="PF05267"/>
    </source>
</evidence>
<dbReference type="Proteomes" id="UP001353858">
    <property type="component" value="Unassembled WGS sequence"/>
</dbReference>
<dbReference type="Pfam" id="PF05267">
    <property type="entry name" value="DUF725"/>
    <property type="match status" value="1"/>
</dbReference>
<dbReference type="AlphaFoldDB" id="A0AAN7SN50"/>
<feature type="chain" id="PRO_5042983359" description="Protein TsetseEP domain-containing protein" evidence="1">
    <location>
        <begin position="19"/>
        <end position="230"/>
    </location>
</feature>
<evidence type="ECO:0000313" key="4">
    <source>
        <dbReference type="Proteomes" id="UP001353858"/>
    </source>
</evidence>
<dbReference type="InterPro" id="IPR007931">
    <property type="entry name" value="TsetseEP"/>
</dbReference>